<dbReference type="EMBL" id="KI660243">
    <property type="protein sequence ID" value="ETN76193.1"/>
    <property type="molecule type" value="Genomic_DNA"/>
</dbReference>
<dbReference type="Proteomes" id="UP000053676">
    <property type="component" value="Unassembled WGS sequence"/>
</dbReference>
<reference evidence="3" key="1">
    <citation type="journal article" date="2014" name="Nat. Genet.">
        <title>Genome of the human hookworm Necator americanus.</title>
        <authorList>
            <person name="Tang Y.T."/>
            <person name="Gao X."/>
            <person name="Rosa B.A."/>
            <person name="Abubucker S."/>
            <person name="Hallsworth-Pepin K."/>
            <person name="Martin J."/>
            <person name="Tyagi R."/>
            <person name="Heizer E."/>
            <person name="Zhang X."/>
            <person name="Bhonagiri-Palsikar V."/>
            <person name="Minx P."/>
            <person name="Warren W.C."/>
            <person name="Wang Q."/>
            <person name="Zhan B."/>
            <person name="Hotez P.J."/>
            <person name="Sternberg P.W."/>
            <person name="Dougall A."/>
            <person name="Gaze S.T."/>
            <person name="Mulvenna J."/>
            <person name="Sotillo J."/>
            <person name="Ranganathan S."/>
            <person name="Rabelo E.M."/>
            <person name="Wilson R.K."/>
            <person name="Felgner P.L."/>
            <person name="Bethony J."/>
            <person name="Hawdon J.M."/>
            <person name="Gasser R.B."/>
            <person name="Loukas A."/>
            <person name="Mitreva M."/>
        </authorList>
    </citation>
    <scope>NUCLEOTIDE SEQUENCE [LARGE SCALE GENOMIC DNA]</scope>
</reference>
<evidence type="ECO:0000313" key="3">
    <source>
        <dbReference type="Proteomes" id="UP000053676"/>
    </source>
</evidence>
<proteinExistence type="predicted"/>
<dbReference type="KEGG" id="nai:NECAME_11859"/>
<dbReference type="AlphaFoldDB" id="W2T2Q3"/>
<evidence type="ECO:0000256" key="1">
    <source>
        <dbReference type="SAM" id="MobiDB-lite"/>
    </source>
</evidence>
<protein>
    <submittedName>
        <fullName evidence="2">Uncharacterized protein</fullName>
    </submittedName>
</protein>
<evidence type="ECO:0000313" key="2">
    <source>
        <dbReference type="EMBL" id="ETN76193.1"/>
    </source>
</evidence>
<name>W2T2Q3_NECAM</name>
<gene>
    <name evidence="2" type="ORF">NECAME_11859</name>
</gene>
<organism evidence="2 3">
    <name type="scientific">Necator americanus</name>
    <name type="common">Human hookworm</name>
    <dbReference type="NCBI Taxonomy" id="51031"/>
    <lineage>
        <taxon>Eukaryota</taxon>
        <taxon>Metazoa</taxon>
        <taxon>Ecdysozoa</taxon>
        <taxon>Nematoda</taxon>
        <taxon>Chromadorea</taxon>
        <taxon>Rhabditida</taxon>
        <taxon>Rhabditina</taxon>
        <taxon>Rhabditomorpha</taxon>
        <taxon>Strongyloidea</taxon>
        <taxon>Ancylostomatidae</taxon>
        <taxon>Bunostominae</taxon>
        <taxon>Necator</taxon>
    </lineage>
</organism>
<keyword evidence="3" id="KW-1185">Reference proteome</keyword>
<feature type="region of interest" description="Disordered" evidence="1">
    <location>
        <begin position="81"/>
        <end position="107"/>
    </location>
</feature>
<sequence>MMSGDPNDVRIKGGIIDLGKRRLSGDSASMASKIFPAVSGNNCSSTAYHPQDPTMMRVSTACVCMCVGLHRLSRARHRLLSGSTTTSSHRSAAGDGVHSAAERHDDGRSRRRALLLPTCVRTWRDIF</sequence>
<accession>W2T2Q3</accession>